<accession>A0A834LY96</accession>
<dbReference type="AlphaFoldDB" id="A0A834LY96"/>
<protein>
    <submittedName>
        <fullName evidence="2">Uncharacterized protein</fullName>
    </submittedName>
</protein>
<name>A0A834LY96_RHOSS</name>
<feature type="region of interest" description="Disordered" evidence="1">
    <location>
        <begin position="72"/>
        <end position="94"/>
    </location>
</feature>
<gene>
    <name evidence="2" type="ORF">RHSIM_Rhsim01G0141000</name>
</gene>
<dbReference type="EMBL" id="WJXA01000001">
    <property type="protein sequence ID" value="KAF7152939.1"/>
    <property type="molecule type" value="Genomic_DNA"/>
</dbReference>
<keyword evidence="3" id="KW-1185">Reference proteome</keyword>
<proteinExistence type="predicted"/>
<organism evidence="2 3">
    <name type="scientific">Rhododendron simsii</name>
    <name type="common">Sims's rhododendron</name>
    <dbReference type="NCBI Taxonomy" id="118357"/>
    <lineage>
        <taxon>Eukaryota</taxon>
        <taxon>Viridiplantae</taxon>
        <taxon>Streptophyta</taxon>
        <taxon>Embryophyta</taxon>
        <taxon>Tracheophyta</taxon>
        <taxon>Spermatophyta</taxon>
        <taxon>Magnoliopsida</taxon>
        <taxon>eudicotyledons</taxon>
        <taxon>Gunneridae</taxon>
        <taxon>Pentapetalae</taxon>
        <taxon>asterids</taxon>
        <taxon>Ericales</taxon>
        <taxon>Ericaceae</taxon>
        <taxon>Ericoideae</taxon>
        <taxon>Rhodoreae</taxon>
        <taxon>Rhododendron</taxon>
    </lineage>
</organism>
<dbReference type="Proteomes" id="UP000626092">
    <property type="component" value="Unassembled WGS sequence"/>
</dbReference>
<evidence type="ECO:0000313" key="2">
    <source>
        <dbReference type="EMBL" id="KAF7152939.1"/>
    </source>
</evidence>
<feature type="compositionally biased region" description="Gly residues" evidence="1">
    <location>
        <begin position="80"/>
        <end position="91"/>
    </location>
</feature>
<reference evidence="2" key="1">
    <citation type="submission" date="2019-11" db="EMBL/GenBank/DDBJ databases">
        <authorList>
            <person name="Liu Y."/>
            <person name="Hou J."/>
            <person name="Li T.-Q."/>
            <person name="Guan C.-H."/>
            <person name="Wu X."/>
            <person name="Wu H.-Z."/>
            <person name="Ling F."/>
            <person name="Zhang R."/>
            <person name="Shi X.-G."/>
            <person name="Ren J.-P."/>
            <person name="Chen E.-F."/>
            <person name="Sun J.-M."/>
        </authorList>
    </citation>
    <scope>NUCLEOTIDE SEQUENCE</scope>
    <source>
        <strain evidence="2">Adult_tree_wgs_1</strain>
        <tissue evidence="2">Leaves</tissue>
    </source>
</reference>
<evidence type="ECO:0000256" key="1">
    <source>
        <dbReference type="SAM" id="MobiDB-lite"/>
    </source>
</evidence>
<evidence type="ECO:0000313" key="3">
    <source>
        <dbReference type="Proteomes" id="UP000626092"/>
    </source>
</evidence>
<sequence length="193" mass="20070">MVFIKTPQENPDPDEACATGPDAAEGVPAASDVVEGGGVWRENDGLLGVFVELPALDLLGLLLGEDAADGGRVVDDSEGDGGAAEGMGWIEGDGEEGDYSVGLGGNEYWDLGKTNKRAGASPSTPSILSKFDRDSTRFHEEMAIDLISVSLDLGCSVGGPMRAKTERFNSDDEDLVGAIEVPVGRPLFNVGDV</sequence>
<comment type="caution">
    <text evidence="2">The sequence shown here is derived from an EMBL/GenBank/DDBJ whole genome shotgun (WGS) entry which is preliminary data.</text>
</comment>